<dbReference type="GO" id="GO:0005829">
    <property type="term" value="C:cytosol"/>
    <property type="evidence" value="ECO:0007669"/>
    <property type="project" value="TreeGrafter"/>
</dbReference>
<keyword evidence="2 5" id="KW-0547">Nucleotide-binding</keyword>
<dbReference type="InterPro" id="IPR000719">
    <property type="entry name" value="Prot_kinase_dom"/>
</dbReference>
<dbReference type="InterPro" id="IPR045269">
    <property type="entry name" value="Atg1-like"/>
</dbReference>
<evidence type="ECO:0000256" key="2">
    <source>
        <dbReference type="ARBA" id="ARBA00022741"/>
    </source>
</evidence>
<evidence type="ECO:0000259" key="6">
    <source>
        <dbReference type="PROSITE" id="PS50011"/>
    </source>
</evidence>
<organism evidence="7 8">
    <name type="scientific">Paramecium sonneborni</name>
    <dbReference type="NCBI Taxonomy" id="65129"/>
    <lineage>
        <taxon>Eukaryota</taxon>
        <taxon>Sar</taxon>
        <taxon>Alveolata</taxon>
        <taxon>Ciliophora</taxon>
        <taxon>Intramacronucleata</taxon>
        <taxon>Oligohymenophorea</taxon>
        <taxon>Peniculida</taxon>
        <taxon>Parameciidae</taxon>
        <taxon>Paramecium</taxon>
    </lineage>
</organism>
<gene>
    <name evidence="7" type="ORF">PSON_ATCC_30995.1.T0190038</name>
</gene>
<evidence type="ECO:0000256" key="4">
    <source>
        <dbReference type="ARBA" id="ARBA00022840"/>
    </source>
</evidence>
<evidence type="ECO:0000313" key="7">
    <source>
        <dbReference type="EMBL" id="CAD8064286.1"/>
    </source>
</evidence>
<dbReference type="GO" id="GO:0005776">
    <property type="term" value="C:autophagosome"/>
    <property type="evidence" value="ECO:0007669"/>
    <property type="project" value="TreeGrafter"/>
</dbReference>
<evidence type="ECO:0000256" key="3">
    <source>
        <dbReference type="ARBA" id="ARBA00022777"/>
    </source>
</evidence>
<dbReference type="GO" id="GO:0000407">
    <property type="term" value="C:phagophore assembly site"/>
    <property type="evidence" value="ECO:0007669"/>
    <property type="project" value="TreeGrafter"/>
</dbReference>
<sequence>MKQAQVAGTAFSSGKLIQVEHYSYSANDQIGSGFSSSVYKGKNENTNETVAIKIIDRSKITNEVEEFLLNQEIRALSLMNCENVVKMYDYYHKPQCTYIITEYCNQGDLGQLIKKKQRIEEIEAIKIMKHIVNGFKEQVGKGVIHRDLKPINILIRNGIPKIADYGFSKMMNAPPETIYYNVGTALYMSPQTMIKNVYSEKTDIWSLGVIFYEMLYGQVPFQAQNEKDLAQIMLRTNPAFPQQIPVSKETIEFILKCLCVDEAKRFSCSDLEHHPIFYRRHTMTVPRPIADRSSSTQNQDYRSPYRSTEYQPKRKIINQVAQTAMPQSALKSRESVRFMTQNDEVIQAQFQFVELMFRILRILEKQIVFNQDQQIKLKFLITKNMFFKTILLREVVDKKNNVFQLYQFDTYIESVGKYTSQVNQLYQLSKEFHHKQYQMIEGNHSLKQSLLKDRCFQKIYDNFKSVNESYEFYLLFSTLLQRCIRDLFNKCNNKLAGVSESQQLQLQEETMVYVLEQLTFYYSLLRLIIENNNNFQVFTKKAQIFKILQATPQQITKSNLITIRQSIQEMKI</sequence>
<keyword evidence="1" id="KW-0808">Transferase</keyword>
<dbReference type="EMBL" id="CAJJDN010000019">
    <property type="protein sequence ID" value="CAD8064286.1"/>
    <property type="molecule type" value="Genomic_DNA"/>
</dbReference>
<dbReference type="GO" id="GO:0010506">
    <property type="term" value="P:regulation of autophagy"/>
    <property type="evidence" value="ECO:0007669"/>
    <property type="project" value="InterPro"/>
</dbReference>
<keyword evidence="3" id="KW-0418">Kinase</keyword>
<dbReference type="PANTHER" id="PTHR24348">
    <property type="entry name" value="SERINE/THREONINE-PROTEIN KINASE UNC-51-RELATED"/>
    <property type="match status" value="1"/>
</dbReference>
<evidence type="ECO:0000256" key="5">
    <source>
        <dbReference type="PROSITE-ProRule" id="PRU10141"/>
    </source>
</evidence>
<feature type="domain" description="Protein kinase" evidence="6">
    <location>
        <begin position="24"/>
        <end position="277"/>
    </location>
</feature>
<dbReference type="InterPro" id="IPR017441">
    <property type="entry name" value="Protein_kinase_ATP_BS"/>
</dbReference>
<dbReference type="PANTHER" id="PTHR24348:SF22">
    <property type="entry name" value="NON-SPECIFIC SERINE_THREONINE PROTEIN KINASE"/>
    <property type="match status" value="1"/>
</dbReference>
<dbReference type="GO" id="GO:0005524">
    <property type="term" value="F:ATP binding"/>
    <property type="evidence" value="ECO:0007669"/>
    <property type="project" value="UniProtKB-UniRule"/>
</dbReference>
<protein>
    <recommendedName>
        <fullName evidence="6">Protein kinase domain-containing protein</fullName>
    </recommendedName>
</protein>
<dbReference type="GO" id="GO:0004674">
    <property type="term" value="F:protein serine/threonine kinase activity"/>
    <property type="evidence" value="ECO:0007669"/>
    <property type="project" value="InterPro"/>
</dbReference>
<dbReference type="Proteomes" id="UP000692954">
    <property type="component" value="Unassembled WGS sequence"/>
</dbReference>
<name>A0A8S1LHR4_9CILI</name>
<dbReference type="GO" id="GO:0000045">
    <property type="term" value="P:autophagosome assembly"/>
    <property type="evidence" value="ECO:0007669"/>
    <property type="project" value="TreeGrafter"/>
</dbReference>
<dbReference type="Pfam" id="PF00069">
    <property type="entry name" value="Pkinase"/>
    <property type="match status" value="1"/>
</dbReference>
<feature type="binding site" evidence="5">
    <location>
        <position position="53"/>
    </location>
    <ligand>
        <name>ATP</name>
        <dbReference type="ChEBI" id="CHEBI:30616"/>
    </ligand>
</feature>
<dbReference type="PROSITE" id="PS00108">
    <property type="entry name" value="PROTEIN_KINASE_ST"/>
    <property type="match status" value="1"/>
</dbReference>
<keyword evidence="4 5" id="KW-0067">ATP-binding</keyword>
<evidence type="ECO:0000256" key="1">
    <source>
        <dbReference type="ARBA" id="ARBA00022679"/>
    </source>
</evidence>
<dbReference type="GO" id="GO:0016020">
    <property type="term" value="C:membrane"/>
    <property type="evidence" value="ECO:0007669"/>
    <property type="project" value="TreeGrafter"/>
</dbReference>
<dbReference type="PROSITE" id="PS50011">
    <property type="entry name" value="PROTEIN_KINASE_DOM"/>
    <property type="match status" value="1"/>
</dbReference>
<accession>A0A8S1LHR4</accession>
<comment type="caution">
    <text evidence="7">The sequence shown here is derived from an EMBL/GenBank/DDBJ whole genome shotgun (WGS) entry which is preliminary data.</text>
</comment>
<reference evidence="7" key="1">
    <citation type="submission" date="2021-01" db="EMBL/GenBank/DDBJ databases">
        <authorList>
            <consortium name="Genoscope - CEA"/>
            <person name="William W."/>
        </authorList>
    </citation>
    <scope>NUCLEOTIDE SEQUENCE</scope>
</reference>
<dbReference type="AlphaFoldDB" id="A0A8S1LHR4"/>
<keyword evidence="8" id="KW-1185">Reference proteome</keyword>
<proteinExistence type="predicted"/>
<dbReference type="SMART" id="SM00220">
    <property type="entry name" value="S_TKc"/>
    <property type="match status" value="1"/>
</dbReference>
<dbReference type="PROSITE" id="PS00107">
    <property type="entry name" value="PROTEIN_KINASE_ATP"/>
    <property type="match status" value="1"/>
</dbReference>
<evidence type="ECO:0000313" key="8">
    <source>
        <dbReference type="Proteomes" id="UP000692954"/>
    </source>
</evidence>
<dbReference type="InterPro" id="IPR008271">
    <property type="entry name" value="Ser/Thr_kinase_AS"/>
</dbReference>
<dbReference type="OrthoDB" id="312599at2759"/>